<accession>A0ABV7JFI2</accession>
<comment type="caution">
    <text evidence="1">The sequence shown here is derived from an EMBL/GenBank/DDBJ whole genome shotgun (WGS) entry which is preliminary data.</text>
</comment>
<evidence type="ECO:0000313" key="2">
    <source>
        <dbReference type="Proteomes" id="UP001595533"/>
    </source>
</evidence>
<evidence type="ECO:0000313" key="1">
    <source>
        <dbReference type="EMBL" id="MFC3194856.1"/>
    </source>
</evidence>
<dbReference type="SUPFAM" id="SSF52540">
    <property type="entry name" value="P-loop containing nucleoside triphosphate hydrolases"/>
    <property type="match status" value="1"/>
</dbReference>
<name>A0ABV7JFI2_9GAMM</name>
<dbReference type="Pfam" id="PF03567">
    <property type="entry name" value="Sulfotransfer_2"/>
    <property type="match status" value="1"/>
</dbReference>
<dbReference type="InterPro" id="IPR053259">
    <property type="entry name" value="Golvesin-related_Golgi"/>
</dbReference>
<dbReference type="InterPro" id="IPR005331">
    <property type="entry name" value="Sulfotransferase"/>
</dbReference>
<dbReference type="Proteomes" id="UP001595533">
    <property type="component" value="Unassembled WGS sequence"/>
</dbReference>
<reference evidence="2" key="1">
    <citation type="journal article" date="2019" name="Int. J. Syst. Evol. Microbiol.">
        <title>The Global Catalogue of Microorganisms (GCM) 10K type strain sequencing project: providing services to taxonomists for standard genome sequencing and annotation.</title>
        <authorList>
            <consortium name="The Broad Institute Genomics Platform"/>
            <consortium name="The Broad Institute Genome Sequencing Center for Infectious Disease"/>
            <person name="Wu L."/>
            <person name="Ma J."/>
        </authorList>
    </citation>
    <scope>NUCLEOTIDE SEQUENCE [LARGE SCALE GENOMIC DNA]</scope>
    <source>
        <strain evidence="2">KCTC 42953</strain>
    </source>
</reference>
<dbReference type="Gene3D" id="3.40.50.300">
    <property type="entry name" value="P-loop containing nucleotide triphosphate hydrolases"/>
    <property type="match status" value="1"/>
</dbReference>
<gene>
    <name evidence="1" type="ORF">ACFODZ_11455</name>
</gene>
<dbReference type="RefSeq" id="WP_077410897.1">
    <property type="nucleotide sequence ID" value="NZ_JBHRTS010000005.1"/>
</dbReference>
<organism evidence="1 2">
    <name type="scientific">Marinicella sediminis</name>
    <dbReference type="NCBI Taxonomy" id="1792834"/>
    <lineage>
        <taxon>Bacteria</taxon>
        <taxon>Pseudomonadati</taxon>
        <taxon>Pseudomonadota</taxon>
        <taxon>Gammaproteobacteria</taxon>
        <taxon>Lysobacterales</taxon>
        <taxon>Marinicellaceae</taxon>
        <taxon>Marinicella</taxon>
    </lineage>
</organism>
<dbReference type="InterPro" id="IPR027417">
    <property type="entry name" value="P-loop_NTPase"/>
</dbReference>
<dbReference type="PANTHER" id="PTHR32301:SF6">
    <property type="entry name" value="GOLVESIN-RELATED"/>
    <property type="match status" value="1"/>
</dbReference>
<dbReference type="PANTHER" id="PTHR32301">
    <property type="entry name" value="COUNTIN RECEPTOR CNR3-RELATED"/>
    <property type="match status" value="1"/>
</dbReference>
<sequence length="297" mass="34208">MQTDWFNSDDQTNFLNNTKRLKAMLYKGSTRKKNQTMIFSHVPKTGGTSLETILAKNFRLSEVLHINAADLNRYPALLKLKKNPPKLICGHHPMHGLLYSLLDHQPIIHCTMLRHPVDRLLSFYNYILGKTDHPLHAASQSLTLNDFLQQQLTPELINGQTKRFNGTLHDNNPDIHSSLDVAKQTLKECFSEVWVTEMFDQCLMQLQQQYGFADVFYQRQNVSPKTITRQALPDDSLNLICEMNTDDLALYEWVEHKCQTTFSQGHTATELAEFRNRLNQWQALLNPEQAIELTSPG</sequence>
<proteinExistence type="predicted"/>
<keyword evidence="2" id="KW-1185">Reference proteome</keyword>
<dbReference type="EMBL" id="JBHRTS010000005">
    <property type="protein sequence ID" value="MFC3194856.1"/>
    <property type="molecule type" value="Genomic_DNA"/>
</dbReference>
<protein>
    <submittedName>
        <fullName evidence="1">Sulfotransferase family 2 domain-containing protein</fullName>
    </submittedName>
</protein>